<dbReference type="AlphaFoldDB" id="A0A0H1RGC0"/>
<sequence length="102" mass="11465">MLKVEEHAITNVKTIEEYLIMADLFMEGLPMEDLSANFLCGLHDEGGGALHGIGHLRQFSRSAEDNINSEDESPLERILAQTQDYFVRSTCLSDLQSGYRCK</sequence>
<dbReference type="EMBL" id="LCYG01000015">
    <property type="protein sequence ID" value="KLK94255.1"/>
    <property type="molecule type" value="Genomic_DNA"/>
</dbReference>
<name>A0A0H1RGC0_9HYPH</name>
<dbReference type="Proteomes" id="UP000035489">
    <property type="component" value="Unassembled WGS sequence"/>
</dbReference>
<accession>A0A0H1RGC0</accession>
<comment type="caution">
    <text evidence="1">The sequence shown here is derived from an EMBL/GenBank/DDBJ whole genome shotgun (WGS) entry which is preliminary data.</text>
</comment>
<evidence type="ECO:0000313" key="1">
    <source>
        <dbReference type="EMBL" id="KLK94255.1"/>
    </source>
</evidence>
<evidence type="ECO:0000313" key="2">
    <source>
        <dbReference type="Proteomes" id="UP000035489"/>
    </source>
</evidence>
<proteinExistence type="predicted"/>
<gene>
    <name evidence="1" type="ORF">AA309_04685</name>
</gene>
<organism evidence="1 2">
    <name type="scientific">Microvirga vignae</name>
    <dbReference type="NCBI Taxonomy" id="1225564"/>
    <lineage>
        <taxon>Bacteria</taxon>
        <taxon>Pseudomonadati</taxon>
        <taxon>Pseudomonadota</taxon>
        <taxon>Alphaproteobacteria</taxon>
        <taxon>Hyphomicrobiales</taxon>
        <taxon>Methylobacteriaceae</taxon>
        <taxon>Microvirga</taxon>
    </lineage>
</organism>
<keyword evidence="2" id="KW-1185">Reference proteome</keyword>
<reference evidence="1 2" key="1">
    <citation type="submission" date="2015-05" db="EMBL/GenBank/DDBJ databases">
        <title>Draft genome sequence of Microvirga vignae strain BR3299, a novel nitrogen fixing bacteria isolated from Brazil semi-aired region.</title>
        <authorList>
            <person name="Zilli J.E."/>
            <person name="Passos S.R."/>
            <person name="Leite J."/>
            <person name="Baldani J.I."/>
            <person name="Xavier G.R."/>
            <person name="Rumjaneck N.G."/>
            <person name="Simoes-Araujo J.L."/>
        </authorList>
    </citation>
    <scope>NUCLEOTIDE SEQUENCE [LARGE SCALE GENOMIC DNA]</scope>
    <source>
        <strain evidence="1 2">BR3299</strain>
    </source>
</reference>
<protein>
    <submittedName>
        <fullName evidence="1">Uncharacterized protein</fullName>
    </submittedName>
</protein>